<comment type="caution">
    <text evidence="1">The sequence shown here is derived from an EMBL/GenBank/DDBJ whole genome shotgun (WGS) entry which is preliminary data.</text>
</comment>
<dbReference type="EMBL" id="JEMT01017249">
    <property type="protein sequence ID" value="EXX68572.1"/>
    <property type="molecule type" value="Genomic_DNA"/>
</dbReference>
<dbReference type="STRING" id="1432141.A0A015JGC7"/>
<keyword evidence="2" id="KW-1185">Reference proteome</keyword>
<reference evidence="1 2" key="1">
    <citation type="submission" date="2014-02" db="EMBL/GenBank/DDBJ databases">
        <title>Single nucleus genome sequencing reveals high similarity among nuclei of an endomycorrhizal fungus.</title>
        <authorList>
            <person name="Lin K."/>
            <person name="Geurts R."/>
            <person name="Zhang Z."/>
            <person name="Limpens E."/>
            <person name="Saunders D.G."/>
            <person name="Mu D."/>
            <person name="Pang E."/>
            <person name="Cao H."/>
            <person name="Cha H."/>
            <person name="Lin T."/>
            <person name="Zhou Q."/>
            <person name="Shang Y."/>
            <person name="Li Y."/>
            <person name="Ivanov S."/>
            <person name="Sharma T."/>
            <person name="Velzen R.V."/>
            <person name="Ruijter N.D."/>
            <person name="Aanen D.K."/>
            <person name="Win J."/>
            <person name="Kamoun S."/>
            <person name="Bisseling T."/>
            <person name="Huang S."/>
        </authorList>
    </citation>
    <scope>NUCLEOTIDE SEQUENCE [LARGE SCALE GENOMIC DNA]</scope>
    <source>
        <strain evidence="2">DAOM197198w</strain>
    </source>
</reference>
<evidence type="ECO:0008006" key="3">
    <source>
        <dbReference type="Google" id="ProtNLM"/>
    </source>
</evidence>
<dbReference type="Proteomes" id="UP000022910">
    <property type="component" value="Unassembled WGS sequence"/>
</dbReference>
<gene>
    <name evidence="1" type="ORF">RirG_103920</name>
</gene>
<protein>
    <recommendedName>
        <fullName evidence="3">FAR1 domain-containing protein</fullName>
    </recommendedName>
</protein>
<name>A0A015JGC7_RHIIW</name>
<evidence type="ECO:0000313" key="1">
    <source>
        <dbReference type="EMBL" id="EXX68572.1"/>
    </source>
</evidence>
<organism evidence="1 2">
    <name type="scientific">Rhizophagus irregularis (strain DAOM 197198w)</name>
    <name type="common">Glomus intraradices</name>
    <dbReference type="NCBI Taxonomy" id="1432141"/>
    <lineage>
        <taxon>Eukaryota</taxon>
        <taxon>Fungi</taxon>
        <taxon>Fungi incertae sedis</taxon>
        <taxon>Mucoromycota</taxon>
        <taxon>Glomeromycotina</taxon>
        <taxon>Glomeromycetes</taxon>
        <taxon>Glomerales</taxon>
        <taxon>Glomeraceae</taxon>
        <taxon>Rhizophagus</taxon>
    </lineage>
</organism>
<dbReference type="HOGENOM" id="CLU_062675_1_0_1"/>
<accession>A0A015JGC7</accession>
<evidence type="ECO:0000313" key="2">
    <source>
        <dbReference type="Proteomes" id="UP000022910"/>
    </source>
</evidence>
<sequence length="350" mass="41188">MDIFDLHPILTFQEDNMELDLLCSNSYNNKMNIHALSKFFNNNVNLSKPFNENFSDTDLLSYFETSFNVDFTDHINISPNPREVNILALNSEPLSNDNFTNINISPNPEQLLDNNFFELTSNINSSNNYQYNLTVGDYFDDWSSVDAFIHNYCLERGFGYQICCSDKDKDPNDFTIWCKSYKCSSSGCYEARKVVDHTLHRLCGTIKTNCEWYCNFTFSKSAQHVKCTILKDVHNHEINPAQVSHVIARYRRFSEEMIQDLKFFMDCKVAPITQLEILKKKYPKHVFYKQDVYNAIYKLRQDNNEKLDTTSLLDILFEKISQDPRWKIFIQHSESEKRLFNKNCICDFLM</sequence>
<dbReference type="AlphaFoldDB" id="A0A015JGC7"/>
<proteinExistence type="predicted"/>
<dbReference type="OrthoDB" id="2396041at2759"/>